<reference evidence="2" key="1">
    <citation type="submission" date="2016-10" db="EMBL/GenBank/DDBJ databases">
        <authorList>
            <person name="de Groot N.N."/>
        </authorList>
    </citation>
    <scope>NUCLEOTIDE SEQUENCE [LARGE SCALE GENOMIC DNA]</scope>
    <source>
        <strain evidence="2">CGMCC 1.10697</strain>
    </source>
</reference>
<sequence length="85" mass="9307">MTLDEAVAAVEASLDDDRLRVDRHRAREDEAAFLLLVLDTSRGRLEDDRPIANGPRLVAKVDGTVTRLTLPDALARADQMPLAGE</sequence>
<dbReference type="Proteomes" id="UP000199113">
    <property type="component" value="Unassembled WGS sequence"/>
</dbReference>
<keyword evidence="4" id="KW-1185">Reference proteome</keyword>
<accession>A0A1I1B8A1</accession>
<dbReference type="EMBL" id="FOKC01000013">
    <property type="protein sequence ID" value="SFB44753.1"/>
    <property type="molecule type" value="Genomic_DNA"/>
</dbReference>
<name>A0A1I1B8A1_9ACTN</name>
<evidence type="ECO:0000313" key="3">
    <source>
        <dbReference type="Proteomes" id="UP000199113"/>
    </source>
</evidence>
<dbReference type="EMBL" id="PJBV01000020">
    <property type="protein sequence ID" value="PKH40175.1"/>
    <property type="molecule type" value="Genomic_DNA"/>
</dbReference>
<dbReference type="OrthoDB" id="9942783at2"/>
<evidence type="ECO:0000313" key="2">
    <source>
        <dbReference type="EMBL" id="SFB44753.1"/>
    </source>
</evidence>
<evidence type="ECO:0000313" key="4">
    <source>
        <dbReference type="Proteomes" id="UP000233565"/>
    </source>
</evidence>
<dbReference type="Proteomes" id="UP000233565">
    <property type="component" value="Unassembled WGS sequence"/>
</dbReference>
<proteinExistence type="predicted"/>
<evidence type="ECO:0000313" key="1">
    <source>
        <dbReference type="EMBL" id="PKH40175.1"/>
    </source>
</evidence>
<dbReference type="AlphaFoldDB" id="A0A1I1B8A1"/>
<dbReference type="RefSeq" id="WP_091201324.1">
    <property type="nucleotide sequence ID" value="NZ_FOKC01000013.1"/>
</dbReference>
<organism evidence="2 3">
    <name type="scientific">Nocardioides alpinus</name>
    <dbReference type="NCBI Taxonomy" id="748909"/>
    <lineage>
        <taxon>Bacteria</taxon>
        <taxon>Bacillati</taxon>
        <taxon>Actinomycetota</taxon>
        <taxon>Actinomycetes</taxon>
        <taxon>Propionibacteriales</taxon>
        <taxon>Nocardioidaceae</taxon>
        <taxon>Nocardioides</taxon>
    </lineage>
</organism>
<protein>
    <submittedName>
        <fullName evidence="2">Uncharacterized protein</fullName>
    </submittedName>
</protein>
<gene>
    <name evidence="1" type="ORF">CXG46_13540</name>
    <name evidence="2" type="ORF">SAMN05192575_11340</name>
</gene>
<reference evidence="1 4" key="2">
    <citation type="submission" date="2017-12" db="EMBL/GenBank/DDBJ databases">
        <title>Pharmacopeia of the Arctic Ocean.</title>
        <authorList>
            <person name="Collins E."/>
            <person name="Ducluzeau A.-L."/>
        </authorList>
    </citation>
    <scope>NUCLEOTIDE SEQUENCE [LARGE SCALE GENOMIC DNA]</scope>
    <source>
        <strain evidence="1 4">DSM 23325</strain>
    </source>
</reference>